<evidence type="ECO:0000313" key="3">
    <source>
        <dbReference type="Proteomes" id="UP000253664"/>
    </source>
</evidence>
<protein>
    <submittedName>
        <fullName evidence="2">Uncharacterized protein</fullName>
    </submittedName>
</protein>
<proteinExistence type="predicted"/>
<keyword evidence="3" id="KW-1185">Reference proteome</keyword>
<comment type="caution">
    <text evidence="2">The sequence shown here is derived from an EMBL/GenBank/DDBJ whole genome shotgun (WGS) entry which is preliminary data.</text>
</comment>
<feature type="region of interest" description="Disordered" evidence="1">
    <location>
        <begin position="1"/>
        <end position="21"/>
    </location>
</feature>
<gene>
    <name evidence="2" type="ORF">L249_2030</name>
</gene>
<dbReference type="AlphaFoldDB" id="A0A367LN95"/>
<reference evidence="2 3" key="1">
    <citation type="journal article" date="2015" name="BMC Genomics">
        <title>Insights from the genome of Ophiocordyceps polyrhachis-furcata to pathogenicity and host specificity in insect fungi.</title>
        <authorList>
            <person name="Wichadakul D."/>
            <person name="Kobmoo N."/>
            <person name="Ingsriswang S."/>
            <person name="Tangphatsornruang S."/>
            <person name="Chantasingh D."/>
            <person name="Luangsa-ard J.J."/>
            <person name="Eurwilaichitr L."/>
        </authorList>
    </citation>
    <scope>NUCLEOTIDE SEQUENCE [LARGE SCALE GENOMIC DNA]</scope>
    <source>
        <strain evidence="2 3">BCC 54312</strain>
    </source>
</reference>
<dbReference type="EMBL" id="LKCN02000001">
    <property type="protein sequence ID" value="RCI15923.1"/>
    <property type="molecule type" value="Genomic_DNA"/>
</dbReference>
<evidence type="ECO:0000256" key="1">
    <source>
        <dbReference type="SAM" id="MobiDB-lite"/>
    </source>
</evidence>
<evidence type="ECO:0000313" key="2">
    <source>
        <dbReference type="EMBL" id="RCI15923.1"/>
    </source>
</evidence>
<dbReference type="Proteomes" id="UP000253664">
    <property type="component" value="Unassembled WGS sequence"/>
</dbReference>
<name>A0A367LN95_9HYPO</name>
<accession>A0A367LN95</accession>
<organism evidence="2 3">
    <name type="scientific">Ophiocordyceps polyrhachis-furcata BCC 54312</name>
    <dbReference type="NCBI Taxonomy" id="1330021"/>
    <lineage>
        <taxon>Eukaryota</taxon>
        <taxon>Fungi</taxon>
        <taxon>Dikarya</taxon>
        <taxon>Ascomycota</taxon>
        <taxon>Pezizomycotina</taxon>
        <taxon>Sordariomycetes</taxon>
        <taxon>Hypocreomycetidae</taxon>
        <taxon>Hypocreales</taxon>
        <taxon>Ophiocordycipitaceae</taxon>
        <taxon>Ophiocordyceps</taxon>
    </lineage>
</organism>
<sequence>MSPHHACSGDLPKPPPHSSWLSILTHHHHHHHHRLSASSSPSLYPLCNVISLPFHQIKTPKPYLSTKTLHHHGRS</sequence>